<dbReference type="Proteomes" id="UP001556367">
    <property type="component" value="Unassembled WGS sequence"/>
</dbReference>
<reference evidence="2" key="1">
    <citation type="submission" date="2024-06" db="EMBL/GenBank/DDBJ databases">
        <title>Multi-omics analyses provide insights into the biosynthesis of the anticancer antibiotic pleurotin in Hohenbuehelia grisea.</title>
        <authorList>
            <person name="Weaver J.A."/>
            <person name="Alberti F."/>
        </authorList>
    </citation>
    <scope>NUCLEOTIDE SEQUENCE [LARGE SCALE GENOMIC DNA]</scope>
    <source>
        <strain evidence="2">T-177</strain>
    </source>
</reference>
<evidence type="ECO:0000313" key="1">
    <source>
        <dbReference type="EMBL" id="KAL0948705.1"/>
    </source>
</evidence>
<sequence length="121" mass="12901">MAAAVHTHPPGLNKGVLRQRVYRLQMIYHSSASPTPLHINNATFIIPDAACLGSSLLFAIATNGSSLSTFIAATTHKSAIFITTFSFAISSRCESPSLLMCSPPPDIALPPKLPLDSERNP</sequence>
<proteinExistence type="predicted"/>
<name>A0ABR3IZT5_9AGAR</name>
<comment type="caution">
    <text evidence="1">The sequence shown here is derived from an EMBL/GenBank/DDBJ whole genome shotgun (WGS) entry which is preliminary data.</text>
</comment>
<evidence type="ECO:0000313" key="2">
    <source>
        <dbReference type="Proteomes" id="UP001556367"/>
    </source>
</evidence>
<accession>A0ABR3IZT5</accession>
<gene>
    <name evidence="1" type="ORF">HGRIS_008839</name>
</gene>
<dbReference type="EMBL" id="JASNQZ010000012">
    <property type="protein sequence ID" value="KAL0948705.1"/>
    <property type="molecule type" value="Genomic_DNA"/>
</dbReference>
<keyword evidence="2" id="KW-1185">Reference proteome</keyword>
<organism evidence="1 2">
    <name type="scientific">Hohenbuehelia grisea</name>
    <dbReference type="NCBI Taxonomy" id="104357"/>
    <lineage>
        <taxon>Eukaryota</taxon>
        <taxon>Fungi</taxon>
        <taxon>Dikarya</taxon>
        <taxon>Basidiomycota</taxon>
        <taxon>Agaricomycotina</taxon>
        <taxon>Agaricomycetes</taxon>
        <taxon>Agaricomycetidae</taxon>
        <taxon>Agaricales</taxon>
        <taxon>Pleurotineae</taxon>
        <taxon>Pleurotaceae</taxon>
        <taxon>Hohenbuehelia</taxon>
    </lineage>
</organism>
<protein>
    <submittedName>
        <fullName evidence="1">Uncharacterized protein</fullName>
    </submittedName>
</protein>